<dbReference type="Gene3D" id="3.40.980.10">
    <property type="entry name" value="MoaB/Mog-like domain"/>
    <property type="match status" value="1"/>
</dbReference>
<dbReference type="Pfam" id="PF03453">
    <property type="entry name" value="MoeA_N"/>
    <property type="match status" value="1"/>
</dbReference>
<dbReference type="CDD" id="cd00887">
    <property type="entry name" value="MoeA"/>
    <property type="match status" value="1"/>
</dbReference>
<dbReference type="FunFam" id="3.40.980.10:FF:000001">
    <property type="entry name" value="Molybdopterin molybdenumtransferase"/>
    <property type="match status" value="1"/>
</dbReference>
<evidence type="ECO:0000256" key="3">
    <source>
        <dbReference type="ARBA" id="ARBA00010763"/>
    </source>
</evidence>
<keyword evidence="7" id="KW-0479">Metal-binding</keyword>
<dbReference type="InterPro" id="IPR036135">
    <property type="entry name" value="MoeA_linker/N_sf"/>
</dbReference>
<evidence type="ECO:0000259" key="8">
    <source>
        <dbReference type="SMART" id="SM00852"/>
    </source>
</evidence>
<dbReference type="PANTHER" id="PTHR10192:SF5">
    <property type="entry name" value="GEPHYRIN"/>
    <property type="match status" value="1"/>
</dbReference>
<name>A0AAE3GV81_9CYAN</name>
<evidence type="ECO:0000313" key="9">
    <source>
        <dbReference type="EMBL" id="MCP2730581.1"/>
    </source>
</evidence>
<keyword evidence="7" id="KW-0460">Magnesium</keyword>
<dbReference type="NCBIfam" id="TIGR00177">
    <property type="entry name" value="molyb_syn"/>
    <property type="match status" value="1"/>
</dbReference>
<dbReference type="PROSITE" id="PS01079">
    <property type="entry name" value="MOCF_BIOSYNTHESIS_2"/>
    <property type="match status" value="1"/>
</dbReference>
<dbReference type="InterPro" id="IPR005111">
    <property type="entry name" value="MoeA_C_domain_IV"/>
</dbReference>
<accession>A0AAE3GV81</accession>
<proteinExistence type="inferred from homology"/>
<dbReference type="Gene3D" id="3.90.105.10">
    <property type="entry name" value="Molybdopterin biosynthesis moea protein, domain 2"/>
    <property type="match status" value="1"/>
</dbReference>
<dbReference type="NCBIfam" id="NF045515">
    <property type="entry name" value="Glp_gephyrin"/>
    <property type="match status" value="1"/>
</dbReference>
<reference evidence="9" key="1">
    <citation type="submission" date="2022-06" db="EMBL/GenBank/DDBJ databases">
        <title>New cyanobacteria of genus Symplocastrum in benthos of Lake Baikal.</title>
        <authorList>
            <person name="Sorokovikova E."/>
            <person name="Tikhonova I."/>
            <person name="Krasnopeev A."/>
            <person name="Evseev P."/>
            <person name="Gladkikh A."/>
            <person name="Belykh O."/>
        </authorList>
    </citation>
    <scope>NUCLEOTIDE SEQUENCE</scope>
    <source>
        <strain evidence="9">BBK-W-15</strain>
    </source>
</reference>
<dbReference type="EMBL" id="JAMZMM010000217">
    <property type="protein sequence ID" value="MCP2730581.1"/>
    <property type="molecule type" value="Genomic_DNA"/>
</dbReference>
<keyword evidence="7" id="KW-0808">Transferase</keyword>
<dbReference type="SUPFAM" id="SSF63867">
    <property type="entry name" value="MoeA C-terminal domain-like"/>
    <property type="match status" value="1"/>
</dbReference>
<dbReference type="RefSeq" id="WP_254013337.1">
    <property type="nucleotide sequence ID" value="NZ_JAMZMM010000217.1"/>
</dbReference>
<dbReference type="GO" id="GO:0061599">
    <property type="term" value="F:molybdopterin molybdotransferase activity"/>
    <property type="evidence" value="ECO:0007669"/>
    <property type="project" value="UniProtKB-UniRule"/>
</dbReference>
<dbReference type="Gene3D" id="2.40.340.10">
    <property type="entry name" value="MoeA, C-terminal, domain IV"/>
    <property type="match status" value="1"/>
</dbReference>
<sequence length="438" mass="47254">MLPVKQAESIILDLVKPLDGQLDTEVIDLSSATNRILASSVTSKLDFPHWDNSAMDGYAVRYRDVEFCNREQPAILEIVEEIPAGYQPQRVIQPHQAARILTGAVMPEGADTVVMQECTKREDHRVIIFEPPKHQAFVRHQGAFYRGGATLLHPGTVLTAPEIAVLAAAQCTQLTVYRRPKVAILSTGDELVTPDEPLKPGQIVDSNQYALAAWVTLAGGIPKLGGIVRDNPEVLKNAIAQAILGADIVLSTGGVSVGDYDYVDEILAELDAEIHIRSVAIKPGKPLTFATFPPSLNSPILNSPILNSPLNKGGKGGSNRPILYFGIPGNPVSALVSCWRFVQPALRKLSGLPQDKWGPMFVNAIAHHDLQSDGRRESYLWGQLRLVEGSYQFHLASGSQNSGNLINLAQTTGLALVPIGQTLIPAGQSVQVLQVGCC</sequence>
<comment type="similarity">
    <text evidence="3 7">Belongs to the MoeA family.</text>
</comment>
<dbReference type="Pfam" id="PF03454">
    <property type="entry name" value="MoeA_C"/>
    <property type="match status" value="1"/>
</dbReference>
<evidence type="ECO:0000256" key="1">
    <source>
        <dbReference type="ARBA" id="ARBA00002901"/>
    </source>
</evidence>
<keyword evidence="4 7" id="KW-0500">Molybdenum</keyword>
<dbReference type="AlphaFoldDB" id="A0AAE3GV81"/>
<evidence type="ECO:0000256" key="7">
    <source>
        <dbReference type="RuleBase" id="RU365090"/>
    </source>
</evidence>
<dbReference type="Gene3D" id="2.170.190.11">
    <property type="entry name" value="Molybdopterin biosynthesis moea protein, domain 3"/>
    <property type="match status" value="1"/>
</dbReference>
<comment type="catalytic activity">
    <reaction evidence="6">
        <text>adenylyl-molybdopterin + molybdate = Mo-molybdopterin + AMP + H(+)</text>
        <dbReference type="Rhea" id="RHEA:35047"/>
        <dbReference type="ChEBI" id="CHEBI:15378"/>
        <dbReference type="ChEBI" id="CHEBI:36264"/>
        <dbReference type="ChEBI" id="CHEBI:62727"/>
        <dbReference type="ChEBI" id="CHEBI:71302"/>
        <dbReference type="ChEBI" id="CHEBI:456215"/>
        <dbReference type="EC" id="2.10.1.1"/>
    </reaction>
</comment>
<dbReference type="InterPro" id="IPR036688">
    <property type="entry name" value="MoeA_C_domain_IV_sf"/>
</dbReference>
<dbReference type="GO" id="GO:0046872">
    <property type="term" value="F:metal ion binding"/>
    <property type="evidence" value="ECO:0007669"/>
    <property type="project" value="UniProtKB-UniRule"/>
</dbReference>
<organism evidence="9 10">
    <name type="scientific">Limnofasciculus baicalensis BBK-W-15</name>
    <dbReference type="NCBI Taxonomy" id="2699891"/>
    <lineage>
        <taxon>Bacteria</taxon>
        <taxon>Bacillati</taxon>
        <taxon>Cyanobacteriota</taxon>
        <taxon>Cyanophyceae</taxon>
        <taxon>Coleofasciculales</taxon>
        <taxon>Coleofasciculaceae</taxon>
        <taxon>Limnofasciculus</taxon>
        <taxon>Limnofasciculus baicalensis</taxon>
    </lineage>
</organism>
<evidence type="ECO:0000256" key="2">
    <source>
        <dbReference type="ARBA" id="ARBA00005046"/>
    </source>
</evidence>
<dbReference type="InterPro" id="IPR005110">
    <property type="entry name" value="MoeA_linker/N"/>
</dbReference>
<dbReference type="GO" id="GO:0006777">
    <property type="term" value="P:Mo-molybdopterin cofactor biosynthetic process"/>
    <property type="evidence" value="ECO:0007669"/>
    <property type="project" value="UniProtKB-UniRule"/>
</dbReference>
<comment type="caution">
    <text evidence="9">The sequence shown here is derived from an EMBL/GenBank/DDBJ whole genome shotgun (WGS) entry which is preliminary data.</text>
</comment>
<dbReference type="Pfam" id="PF00994">
    <property type="entry name" value="MoCF_biosynth"/>
    <property type="match status" value="1"/>
</dbReference>
<evidence type="ECO:0000256" key="4">
    <source>
        <dbReference type="ARBA" id="ARBA00022505"/>
    </source>
</evidence>
<dbReference type="PANTHER" id="PTHR10192">
    <property type="entry name" value="MOLYBDOPTERIN BIOSYNTHESIS PROTEIN"/>
    <property type="match status" value="1"/>
</dbReference>
<evidence type="ECO:0000256" key="5">
    <source>
        <dbReference type="ARBA" id="ARBA00023150"/>
    </source>
</evidence>
<evidence type="ECO:0000256" key="6">
    <source>
        <dbReference type="ARBA" id="ARBA00047317"/>
    </source>
</evidence>
<gene>
    <name evidence="9" type="ORF">NJ959_19315</name>
</gene>
<evidence type="ECO:0000313" key="10">
    <source>
        <dbReference type="Proteomes" id="UP001204953"/>
    </source>
</evidence>
<dbReference type="EC" id="2.10.1.1" evidence="7"/>
<dbReference type="Proteomes" id="UP001204953">
    <property type="component" value="Unassembled WGS sequence"/>
</dbReference>
<dbReference type="InterPro" id="IPR008284">
    <property type="entry name" value="MoCF_biosynth_CS"/>
</dbReference>
<dbReference type="InterPro" id="IPR001453">
    <property type="entry name" value="MoaB/Mog_dom"/>
</dbReference>
<comment type="pathway">
    <text evidence="2 7">Cofactor biosynthesis; molybdopterin biosynthesis.</text>
</comment>
<dbReference type="SUPFAM" id="SSF63882">
    <property type="entry name" value="MoeA N-terminal region -like"/>
    <property type="match status" value="1"/>
</dbReference>
<comment type="cofactor">
    <cofactor evidence="7">
        <name>Mg(2+)</name>
        <dbReference type="ChEBI" id="CHEBI:18420"/>
    </cofactor>
</comment>
<comment type="function">
    <text evidence="1 7">Catalyzes the insertion of molybdate into adenylated molybdopterin with the concomitant release of AMP.</text>
</comment>
<dbReference type="SUPFAM" id="SSF53218">
    <property type="entry name" value="Molybdenum cofactor biosynthesis proteins"/>
    <property type="match status" value="1"/>
</dbReference>
<dbReference type="GO" id="GO:0005829">
    <property type="term" value="C:cytosol"/>
    <property type="evidence" value="ECO:0007669"/>
    <property type="project" value="TreeGrafter"/>
</dbReference>
<dbReference type="InterPro" id="IPR038987">
    <property type="entry name" value="MoeA-like"/>
</dbReference>
<feature type="domain" description="MoaB/Mog" evidence="8">
    <location>
        <begin position="183"/>
        <end position="348"/>
    </location>
</feature>
<keyword evidence="10" id="KW-1185">Reference proteome</keyword>
<dbReference type="SMART" id="SM00852">
    <property type="entry name" value="MoCF_biosynth"/>
    <property type="match status" value="1"/>
</dbReference>
<keyword evidence="5 7" id="KW-0501">Molybdenum cofactor biosynthesis</keyword>
<dbReference type="InterPro" id="IPR036425">
    <property type="entry name" value="MoaB/Mog-like_dom_sf"/>
</dbReference>
<protein>
    <recommendedName>
        <fullName evidence="7">Molybdopterin molybdenumtransferase</fullName>
        <ecNumber evidence="7">2.10.1.1</ecNumber>
    </recommendedName>
</protein>